<protein>
    <recommendedName>
        <fullName evidence="4">F-box domain-containing protein</fullName>
    </recommendedName>
</protein>
<evidence type="ECO:0008006" key="4">
    <source>
        <dbReference type="Google" id="ProtNLM"/>
    </source>
</evidence>
<sequence>MSTADEAPHPHLRANIRALVRSHAPPPPNLSSTRTILSEELEQCNAEITRLQAEIARLSSHRVALESCQADCYSLPAPIRRLPSELLAAIFALCRPRTLDFTRASQADAGMALLAQEPLLWLAQVCVRWHGVVFGTPTLWDTVALHASALWGTPAQTATAMRLLRRAFARSEGMPLDVRMEGYVMHPAALELIASHSERWRTAKIQCRPGDLRFLANAKGRLPLLKTLELDTRGVQAEEVDFLEVVPSLRDLIVYGSMEFCAAKLPLEGLVTFECVDLKPAAVAWAVFSLSRLSPACSVRLEVFLDDAKQSLQVPATSSDISSLVLDTKFLVGTEDCSPRFGEIFAALTLPSLRDLSFTSSNSNLILPWPHLQFLALSMRSSFSANLQSLQLSRVCITEPELLECLAGLPLLQRLAMWDRFTDPLLTDVVLAALTRTPTNTLCLVPDLRVLECSSFLKFDDEVLLAFLASRCDESANELPFVARVRALADRRLAVGVAERIEEMRARGVLEFELTHHVIKFELVF</sequence>
<reference evidence="2" key="1">
    <citation type="submission" date="2023-03" db="EMBL/GenBank/DDBJ databases">
        <title>Massive genome expansion in bonnet fungi (Mycena s.s.) driven by repeated elements and novel gene families across ecological guilds.</title>
        <authorList>
            <consortium name="Lawrence Berkeley National Laboratory"/>
            <person name="Harder C.B."/>
            <person name="Miyauchi S."/>
            <person name="Viragh M."/>
            <person name="Kuo A."/>
            <person name="Thoen E."/>
            <person name="Andreopoulos B."/>
            <person name="Lu D."/>
            <person name="Skrede I."/>
            <person name="Drula E."/>
            <person name="Henrissat B."/>
            <person name="Morin E."/>
            <person name="Kohler A."/>
            <person name="Barry K."/>
            <person name="LaButti K."/>
            <person name="Morin E."/>
            <person name="Salamov A."/>
            <person name="Lipzen A."/>
            <person name="Mereny Z."/>
            <person name="Hegedus B."/>
            <person name="Baldrian P."/>
            <person name="Stursova M."/>
            <person name="Weitz H."/>
            <person name="Taylor A."/>
            <person name="Grigoriev I.V."/>
            <person name="Nagy L.G."/>
            <person name="Martin F."/>
            <person name="Kauserud H."/>
        </authorList>
    </citation>
    <scope>NUCLEOTIDE SEQUENCE</scope>
    <source>
        <strain evidence="2">CBHHK002</strain>
    </source>
</reference>
<comment type="caution">
    <text evidence="2">The sequence shown here is derived from an EMBL/GenBank/DDBJ whole genome shotgun (WGS) entry which is preliminary data.</text>
</comment>
<evidence type="ECO:0000256" key="1">
    <source>
        <dbReference type="SAM" id="Coils"/>
    </source>
</evidence>
<keyword evidence="3" id="KW-1185">Reference proteome</keyword>
<dbReference type="SUPFAM" id="SSF52047">
    <property type="entry name" value="RNI-like"/>
    <property type="match status" value="1"/>
</dbReference>
<dbReference type="Proteomes" id="UP001218218">
    <property type="component" value="Unassembled WGS sequence"/>
</dbReference>
<dbReference type="AlphaFoldDB" id="A0AAD6ZR48"/>
<evidence type="ECO:0000313" key="2">
    <source>
        <dbReference type="EMBL" id="KAJ7334914.1"/>
    </source>
</evidence>
<proteinExistence type="predicted"/>
<gene>
    <name evidence="2" type="ORF">DFH08DRAFT_1019580</name>
</gene>
<dbReference type="EMBL" id="JARIHO010000032">
    <property type="protein sequence ID" value="KAJ7334914.1"/>
    <property type="molecule type" value="Genomic_DNA"/>
</dbReference>
<feature type="coiled-coil region" evidence="1">
    <location>
        <begin position="34"/>
        <end position="61"/>
    </location>
</feature>
<keyword evidence="1" id="KW-0175">Coiled coil</keyword>
<organism evidence="2 3">
    <name type="scientific">Mycena albidolilacea</name>
    <dbReference type="NCBI Taxonomy" id="1033008"/>
    <lineage>
        <taxon>Eukaryota</taxon>
        <taxon>Fungi</taxon>
        <taxon>Dikarya</taxon>
        <taxon>Basidiomycota</taxon>
        <taxon>Agaricomycotina</taxon>
        <taxon>Agaricomycetes</taxon>
        <taxon>Agaricomycetidae</taxon>
        <taxon>Agaricales</taxon>
        <taxon>Marasmiineae</taxon>
        <taxon>Mycenaceae</taxon>
        <taxon>Mycena</taxon>
    </lineage>
</organism>
<evidence type="ECO:0000313" key="3">
    <source>
        <dbReference type="Proteomes" id="UP001218218"/>
    </source>
</evidence>
<accession>A0AAD6ZR48</accession>
<name>A0AAD6ZR48_9AGAR</name>